<evidence type="ECO:0000256" key="7">
    <source>
        <dbReference type="SAM" id="Phobius"/>
    </source>
</evidence>
<organism evidence="9 10">
    <name type="scientific">Caldithrix abyssi DSM 13497</name>
    <dbReference type="NCBI Taxonomy" id="880073"/>
    <lineage>
        <taxon>Bacteria</taxon>
        <taxon>Pseudomonadati</taxon>
        <taxon>Calditrichota</taxon>
        <taxon>Calditrichia</taxon>
        <taxon>Calditrichales</taxon>
        <taxon>Calditrichaceae</taxon>
        <taxon>Caldithrix</taxon>
    </lineage>
</organism>
<feature type="transmembrane region" description="Helical" evidence="7">
    <location>
        <begin position="121"/>
        <end position="150"/>
    </location>
</feature>
<dbReference type="Proteomes" id="UP000004671">
    <property type="component" value="Chromosome"/>
</dbReference>
<keyword evidence="5 7" id="KW-1133">Transmembrane helix</keyword>
<feature type="transmembrane region" description="Helical" evidence="7">
    <location>
        <begin position="419"/>
        <end position="440"/>
    </location>
</feature>
<reference evidence="8 11" key="2">
    <citation type="submission" date="2016-11" db="EMBL/GenBank/DDBJ databases">
        <title>Genomic analysis of Caldithrix abyssi and proposal of a novel bacterial phylum Caldithrichaeota.</title>
        <authorList>
            <person name="Kublanov I."/>
            <person name="Sigalova O."/>
            <person name="Gavrilov S."/>
            <person name="Lebedinsky A."/>
            <person name="Ivanova N."/>
            <person name="Daum C."/>
            <person name="Reddy T."/>
            <person name="Klenk H.P."/>
            <person name="Goker M."/>
            <person name="Reva O."/>
            <person name="Miroshnichenko M."/>
            <person name="Kyprides N."/>
            <person name="Woyke T."/>
            <person name="Gelfand M."/>
        </authorList>
    </citation>
    <scope>NUCLEOTIDE SEQUENCE [LARGE SCALE GENOMIC DNA]</scope>
    <source>
        <strain evidence="8 11">LF13</strain>
    </source>
</reference>
<evidence type="ECO:0000256" key="6">
    <source>
        <dbReference type="ARBA" id="ARBA00023136"/>
    </source>
</evidence>
<sequence length="470" mass="54009">MSVFEQRAQLAQIQEPPLIEGNPTFHSITEDVSSIAERPKPPKMWYILMGISSFFALILFVLIGYLIGTGIGVWGNNVPVGWGFPIVNFVFWVGIGHAGTLISAILFLLRQKWRTSINRFAEAMTLFAIACALVFPGIHVGRIWVIYYMFPVPNQMAMWPNFRSPLLWDFFAVGTYFTVSLIFWYTGLVPDLASMRDRAKTRLRKIVLGIFSLGWRGSNKHWKHYEMAYLILAGLSTPLVLSVHSIVSTDFATSILPGWHSTIFPPYFVAGAIFSGFGMVLTMAIIARKAFKLEHIITLTHLEKINKVILLTGMMVGYSYAMEFFIAWYGGNQYEQFTFINRAFGPYWWAYWIMVISNVVIPQLLWFKKFRTSIPVMFVISIFVNIGMWFERFVIVITSLHRDFLPSSWDMFKPTWVDFGMMLGAFGLFFTLFLLFVRWLPMVAMSEVKGVLPQADPHYYDEHHQAEGTK</sequence>
<reference evidence="9 10" key="1">
    <citation type="submission" date="2011-09" db="EMBL/GenBank/DDBJ databases">
        <title>The permanent draft genome of Caldithrix abyssi DSM 13497.</title>
        <authorList>
            <consortium name="US DOE Joint Genome Institute (JGI-PGF)"/>
            <person name="Lucas S."/>
            <person name="Han J."/>
            <person name="Lapidus A."/>
            <person name="Bruce D."/>
            <person name="Goodwin L."/>
            <person name="Pitluck S."/>
            <person name="Peters L."/>
            <person name="Kyrpides N."/>
            <person name="Mavromatis K."/>
            <person name="Ivanova N."/>
            <person name="Mikhailova N."/>
            <person name="Chertkov O."/>
            <person name="Detter J.C."/>
            <person name="Tapia R."/>
            <person name="Han C."/>
            <person name="Land M."/>
            <person name="Hauser L."/>
            <person name="Markowitz V."/>
            <person name="Cheng J.-F."/>
            <person name="Hugenholtz P."/>
            <person name="Woyke T."/>
            <person name="Wu D."/>
            <person name="Spring S."/>
            <person name="Brambilla E."/>
            <person name="Klenk H.-P."/>
            <person name="Eisen J.A."/>
        </authorList>
    </citation>
    <scope>NUCLEOTIDE SEQUENCE [LARGE SCALE GENOMIC DNA]</scope>
    <source>
        <strain evidence="9 10">DSM 13497</strain>
    </source>
</reference>
<dbReference type="Pfam" id="PF03916">
    <property type="entry name" value="NrfD"/>
    <property type="match status" value="1"/>
</dbReference>
<comment type="similarity">
    <text evidence="2">Belongs to the NrfD family.</text>
</comment>
<feature type="transmembrane region" description="Helical" evidence="7">
    <location>
        <begin position="308"/>
        <end position="329"/>
    </location>
</feature>
<dbReference type="OrthoDB" id="9806499at2"/>
<comment type="subcellular location">
    <subcellularLocation>
        <location evidence="1">Cell membrane</location>
        <topology evidence="1">Multi-pass membrane protein</topology>
    </subcellularLocation>
</comment>
<dbReference type="PaxDb" id="880073-Calab_0310"/>
<dbReference type="PANTHER" id="PTHR43044">
    <property type="match status" value="1"/>
</dbReference>
<evidence type="ECO:0000256" key="1">
    <source>
        <dbReference type="ARBA" id="ARBA00004651"/>
    </source>
</evidence>
<proteinExistence type="inferred from homology"/>
<dbReference type="EMBL" id="CP018099">
    <property type="protein sequence ID" value="APF19860.1"/>
    <property type="molecule type" value="Genomic_DNA"/>
</dbReference>
<dbReference type="InterPro" id="IPR005614">
    <property type="entry name" value="NrfD-like"/>
</dbReference>
<dbReference type="STRING" id="880073.Cabys_3112"/>
<evidence type="ECO:0000313" key="11">
    <source>
        <dbReference type="Proteomes" id="UP000183868"/>
    </source>
</evidence>
<dbReference type="InParanoid" id="H1XPN5"/>
<dbReference type="HOGENOM" id="CLU_021295_1_0_0"/>
<evidence type="ECO:0000313" key="10">
    <source>
        <dbReference type="Proteomes" id="UP000004671"/>
    </source>
</evidence>
<dbReference type="Proteomes" id="UP000183868">
    <property type="component" value="Chromosome"/>
</dbReference>
<keyword evidence="6 7" id="KW-0472">Membrane</keyword>
<dbReference type="KEGG" id="caby:Cabys_3112"/>
<dbReference type="RefSeq" id="WP_006926857.1">
    <property type="nucleotide sequence ID" value="NZ_CM001402.1"/>
</dbReference>
<feature type="transmembrane region" description="Helical" evidence="7">
    <location>
        <begin position="267"/>
        <end position="287"/>
    </location>
</feature>
<evidence type="ECO:0000256" key="2">
    <source>
        <dbReference type="ARBA" id="ARBA00008929"/>
    </source>
</evidence>
<evidence type="ECO:0000313" key="8">
    <source>
        <dbReference type="EMBL" id="APF19860.1"/>
    </source>
</evidence>
<feature type="transmembrane region" description="Helical" evidence="7">
    <location>
        <begin position="87"/>
        <end position="109"/>
    </location>
</feature>
<protein>
    <submittedName>
        <fullName evidence="9">Polysulfide reductase NrfD</fullName>
    </submittedName>
    <submittedName>
        <fullName evidence="8">Quinol:cytochrome c oxidoreductase quinone-binding subunit 1</fullName>
    </submittedName>
</protein>
<evidence type="ECO:0000256" key="4">
    <source>
        <dbReference type="ARBA" id="ARBA00022692"/>
    </source>
</evidence>
<dbReference type="AlphaFoldDB" id="H1XPN5"/>
<feature type="transmembrane region" description="Helical" evidence="7">
    <location>
        <begin position="170"/>
        <end position="193"/>
    </location>
</feature>
<dbReference type="EMBL" id="CM001402">
    <property type="protein sequence ID" value="EHO39956.1"/>
    <property type="molecule type" value="Genomic_DNA"/>
</dbReference>
<keyword evidence="4 7" id="KW-0812">Transmembrane</keyword>
<dbReference type="eggNOG" id="COG5557">
    <property type="taxonomic scope" value="Bacteria"/>
</dbReference>
<dbReference type="PANTHER" id="PTHR43044:SF2">
    <property type="entry name" value="POLYSULPHIDE REDUCTASE NRFD"/>
    <property type="match status" value="1"/>
</dbReference>
<feature type="transmembrane region" description="Helical" evidence="7">
    <location>
        <begin position="45"/>
        <end position="67"/>
    </location>
</feature>
<feature type="transmembrane region" description="Helical" evidence="7">
    <location>
        <begin position="374"/>
        <end position="399"/>
    </location>
</feature>
<feature type="transmembrane region" description="Helical" evidence="7">
    <location>
        <begin position="349"/>
        <end position="367"/>
    </location>
</feature>
<name>H1XPN5_CALAY</name>
<keyword evidence="3" id="KW-1003">Cell membrane</keyword>
<keyword evidence="10" id="KW-1185">Reference proteome</keyword>
<dbReference type="GO" id="GO:0005886">
    <property type="term" value="C:plasma membrane"/>
    <property type="evidence" value="ECO:0007669"/>
    <property type="project" value="UniProtKB-SubCell"/>
</dbReference>
<accession>H1XPN5</accession>
<evidence type="ECO:0000313" key="9">
    <source>
        <dbReference type="EMBL" id="EHO39956.1"/>
    </source>
</evidence>
<gene>
    <name evidence="8" type="ORF">Cabys_3112</name>
    <name evidence="9" type="ORF">Calab_0310</name>
</gene>
<evidence type="ECO:0000256" key="3">
    <source>
        <dbReference type="ARBA" id="ARBA00022475"/>
    </source>
</evidence>
<feature type="transmembrane region" description="Helical" evidence="7">
    <location>
        <begin position="227"/>
        <end position="247"/>
    </location>
</feature>
<evidence type="ECO:0000256" key="5">
    <source>
        <dbReference type="ARBA" id="ARBA00022989"/>
    </source>
</evidence>